<name>A0A132MNX8_9ACTN</name>
<dbReference type="Pfam" id="PF13624">
    <property type="entry name" value="SurA_N_3"/>
    <property type="match status" value="1"/>
</dbReference>
<dbReference type="EMBL" id="JYIJ01000013">
    <property type="protein sequence ID" value="KWX05081.1"/>
    <property type="molecule type" value="Genomic_DNA"/>
</dbReference>
<dbReference type="EMBL" id="LAXD01000001">
    <property type="protein sequence ID" value="KWW99111.1"/>
    <property type="molecule type" value="Genomic_DNA"/>
</dbReference>
<dbReference type="PATRIC" id="fig|1469144.10.peg.854"/>
<dbReference type="RefSeq" id="WP_066884181.1">
    <property type="nucleotide sequence ID" value="NZ_JYIJ01000013.1"/>
</dbReference>
<gene>
    <name evidence="1" type="ORF">LI90_744</name>
    <name evidence="2" type="ORF">TH66_04930</name>
</gene>
<dbReference type="PROSITE" id="PS51257">
    <property type="entry name" value="PROKAR_LIPOPROTEIN"/>
    <property type="match status" value="1"/>
</dbReference>
<evidence type="ECO:0000313" key="4">
    <source>
        <dbReference type="Proteomes" id="UP000070659"/>
    </source>
</evidence>
<dbReference type="AlphaFoldDB" id="A0A132MNX8"/>
<protein>
    <submittedName>
        <fullName evidence="1">Putative lipoprotein</fullName>
    </submittedName>
</protein>
<dbReference type="InterPro" id="IPR027304">
    <property type="entry name" value="Trigger_fact/SurA_dom_sf"/>
</dbReference>
<dbReference type="STRING" id="1469144.LI90_744"/>
<reference evidence="3" key="2">
    <citation type="submission" date="2015-04" db="EMBL/GenBank/DDBJ databases">
        <title>Physiological reanalysis, assessment of diazotrophy, and genome sequences of multiple isolates of Streptomyces thermoautotrophicus.</title>
        <authorList>
            <person name="MacKellar D.C."/>
            <person name="Lieber L."/>
            <person name="Norman J."/>
            <person name="Bolger A."/>
            <person name="Tobin C."/>
            <person name="Murray J.W."/>
            <person name="Chang R."/>
            <person name="Ford T."/>
            <person name="Nguyen P.Q."/>
            <person name="Woodward J."/>
            <person name="Permingeat H."/>
            <person name="Joshi N.S."/>
            <person name="Silver P.A."/>
            <person name="Usadel B."/>
            <person name="Rutherford A.W."/>
            <person name="Friesen M."/>
            <person name="Prell J."/>
        </authorList>
    </citation>
    <scope>NUCLEOTIDE SEQUENCE [LARGE SCALE GENOMIC DNA]</scope>
    <source>
        <strain evidence="3">H1</strain>
    </source>
</reference>
<evidence type="ECO:0000313" key="1">
    <source>
        <dbReference type="EMBL" id="KWW99111.1"/>
    </source>
</evidence>
<reference evidence="1" key="3">
    <citation type="submission" date="2015-04" db="EMBL/GenBank/DDBJ databases">
        <title>Physiological reanalysis, assessment of diazotrophy, and genome sequences of multiple isolates of Streptomyces thermoautotrophicus.</title>
        <authorList>
            <person name="MacKellar D.C."/>
            <person name="Lieber L."/>
            <person name="Norman J."/>
            <person name="Bolger A."/>
            <person name="Tobin C."/>
            <person name="Murray J.W."/>
            <person name="Woodward J."/>
            <person name="Friesen M."/>
            <person name="Prell J."/>
        </authorList>
    </citation>
    <scope>NUCLEOTIDE SEQUENCE [LARGE SCALE GENOMIC DNA]</scope>
    <source>
        <strain evidence="1">H1</strain>
    </source>
</reference>
<keyword evidence="1" id="KW-0449">Lipoprotein</keyword>
<dbReference type="Proteomes" id="UP000070659">
    <property type="component" value="Unassembled WGS sequence"/>
</dbReference>
<sequence>MLKIKGGRLTGAALQIGLLVAVLGVSGCGPGQAGAAAIVGQERIPVAQVESEVRQVLAEREELGVPPASPVDATKHVLNNILTSRVIRATAEELHVTVSKGEVDRLRGQFQQQAGPEGLKRELAASFVPAAQADRIIADTLLLQKLNKRYGGAEAALAQQQGGVAPKVRSLLQQTAQRLDIEVSPRYGEFDARELSLVDAVEDYLTPDQGGLGGAVPGQP</sequence>
<proteinExistence type="predicted"/>
<accession>A0A132MNX8</accession>
<reference evidence="2 4" key="1">
    <citation type="submission" date="2015-02" db="EMBL/GenBank/DDBJ databases">
        <title>Physiological reanalysis, assessment of diazotrophy, and genome sequences of multiple isolates of Streptomyces thermoautotrophicus.</title>
        <authorList>
            <person name="MacKellar D.C."/>
            <person name="Lieber L."/>
            <person name="Norman J."/>
            <person name="Bolger A."/>
            <person name="Tobin C."/>
            <person name="Murray J.W."/>
            <person name="Prell J."/>
        </authorList>
    </citation>
    <scope>NUCLEOTIDE SEQUENCE [LARGE SCALE GENOMIC DNA]</scope>
    <source>
        <strain evidence="2 4">UBT1</strain>
    </source>
</reference>
<keyword evidence="3" id="KW-1185">Reference proteome</keyword>
<dbReference type="Gene3D" id="1.10.4030.10">
    <property type="entry name" value="Porin chaperone SurA, peptide-binding domain"/>
    <property type="match status" value="1"/>
</dbReference>
<comment type="caution">
    <text evidence="1">The sequence shown here is derived from an EMBL/GenBank/DDBJ whole genome shotgun (WGS) entry which is preliminary data.</text>
</comment>
<organism evidence="1 3">
    <name type="scientific">Carbonactinospora thermoautotrophica</name>
    <dbReference type="NCBI Taxonomy" id="1469144"/>
    <lineage>
        <taxon>Bacteria</taxon>
        <taxon>Bacillati</taxon>
        <taxon>Actinomycetota</taxon>
        <taxon>Actinomycetes</taxon>
        <taxon>Kitasatosporales</taxon>
        <taxon>Carbonactinosporaceae</taxon>
        <taxon>Carbonactinospora</taxon>
    </lineage>
</organism>
<evidence type="ECO:0000313" key="2">
    <source>
        <dbReference type="EMBL" id="KWX05081.1"/>
    </source>
</evidence>
<dbReference type="SUPFAM" id="SSF109998">
    <property type="entry name" value="Triger factor/SurA peptide-binding domain-like"/>
    <property type="match status" value="1"/>
</dbReference>
<evidence type="ECO:0000313" key="3">
    <source>
        <dbReference type="Proteomes" id="UP000070188"/>
    </source>
</evidence>
<dbReference type="Proteomes" id="UP000070188">
    <property type="component" value="Unassembled WGS sequence"/>
</dbReference>